<dbReference type="Gene3D" id="1.20.120.520">
    <property type="entry name" value="nmb1532 protein domain like"/>
    <property type="match status" value="1"/>
</dbReference>
<dbReference type="RefSeq" id="WP_220165844.1">
    <property type="nucleotide sequence ID" value="NZ_JAIBOA010000006.1"/>
</dbReference>
<evidence type="ECO:0000313" key="3">
    <source>
        <dbReference type="Proteomes" id="UP000774570"/>
    </source>
</evidence>
<protein>
    <submittedName>
        <fullName evidence="2">Hemerythrin domain-containing protein</fullName>
    </submittedName>
</protein>
<proteinExistence type="predicted"/>
<gene>
    <name evidence="2" type="ORF">K1Y72_11260</name>
</gene>
<organism evidence="2 3">
    <name type="scientific">Actinomadura parmotrematis</name>
    <dbReference type="NCBI Taxonomy" id="2864039"/>
    <lineage>
        <taxon>Bacteria</taxon>
        <taxon>Bacillati</taxon>
        <taxon>Actinomycetota</taxon>
        <taxon>Actinomycetes</taxon>
        <taxon>Streptosporangiales</taxon>
        <taxon>Thermomonosporaceae</taxon>
        <taxon>Actinomadura</taxon>
    </lineage>
</organism>
<feature type="domain" description="Hemerythrin-like" evidence="1">
    <location>
        <begin position="14"/>
        <end position="144"/>
    </location>
</feature>
<dbReference type="InterPro" id="IPR012312">
    <property type="entry name" value="Hemerythrin-like"/>
</dbReference>
<dbReference type="EMBL" id="JAIBOA010000006">
    <property type="protein sequence ID" value="MBW8482950.1"/>
    <property type="molecule type" value="Genomic_DNA"/>
</dbReference>
<keyword evidence="3" id="KW-1185">Reference proteome</keyword>
<evidence type="ECO:0000313" key="2">
    <source>
        <dbReference type="EMBL" id="MBW8482950.1"/>
    </source>
</evidence>
<comment type="caution">
    <text evidence="2">The sequence shown here is derived from an EMBL/GenBank/DDBJ whole genome shotgun (WGS) entry which is preliminary data.</text>
</comment>
<dbReference type="Pfam" id="PF01814">
    <property type="entry name" value="Hemerythrin"/>
    <property type="match status" value="1"/>
</dbReference>
<accession>A0ABS7FRV5</accession>
<sequence length="219" mass="24036">MSTTTATPDTLGFRLAHRAMRGEARRLAGAVARVAQGEPCDRARAEAITGFVLPLCTTVHHHHSVEDHALWPVILRSAGSAADFSDLIDDHAELDRLIDRIRAAAGAFDGTVERARPLAAELAALAGSLDEHIAEEEKLIFPLIERYVPVADWLAVEKQALEGADNRNDLPRMERFAPAAELAEFRAKGGLPLRVILAVVRRGYRRRELRAFGQGRGVR</sequence>
<evidence type="ECO:0000259" key="1">
    <source>
        <dbReference type="Pfam" id="PF01814"/>
    </source>
</evidence>
<name>A0ABS7FRV5_9ACTN</name>
<dbReference type="CDD" id="cd12108">
    <property type="entry name" value="Hr-like"/>
    <property type="match status" value="1"/>
</dbReference>
<reference evidence="2 3" key="1">
    <citation type="submission" date="2021-07" db="EMBL/GenBank/DDBJ databases">
        <title>Actinomadura sp. PM05-2 isolated from lichen.</title>
        <authorList>
            <person name="Somphong A."/>
            <person name="Phongsopitanun W."/>
            <person name="Tanasupawat S."/>
            <person name="Peongsungnone V."/>
        </authorList>
    </citation>
    <scope>NUCLEOTIDE SEQUENCE [LARGE SCALE GENOMIC DNA]</scope>
    <source>
        <strain evidence="2 3">PM05-2</strain>
    </source>
</reference>
<dbReference type="Proteomes" id="UP000774570">
    <property type="component" value="Unassembled WGS sequence"/>
</dbReference>